<evidence type="ECO:0000256" key="5">
    <source>
        <dbReference type="SAM" id="MobiDB-lite"/>
    </source>
</evidence>
<dbReference type="SUPFAM" id="SSF52799">
    <property type="entry name" value="(Phosphotyrosine protein) phosphatases II"/>
    <property type="match status" value="1"/>
</dbReference>
<organism evidence="8 9">
    <name type="scientific">Chaetoceros tenuissimus</name>
    <dbReference type="NCBI Taxonomy" id="426638"/>
    <lineage>
        <taxon>Eukaryota</taxon>
        <taxon>Sar</taxon>
        <taxon>Stramenopiles</taxon>
        <taxon>Ochrophyta</taxon>
        <taxon>Bacillariophyta</taxon>
        <taxon>Coscinodiscophyceae</taxon>
        <taxon>Chaetocerotophycidae</taxon>
        <taxon>Chaetocerotales</taxon>
        <taxon>Chaetocerotaceae</taxon>
        <taxon>Chaetoceros</taxon>
    </lineage>
</organism>
<dbReference type="Pfam" id="PF00782">
    <property type="entry name" value="DSPc"/>
    <property type="match status" value="1"/>
</dbReference>
<reference evidence="8 9" key="1">
    <citation type="journal article" date="2021" name="Sci. Rep.">
        <title>The genome of the diatom Chaetoceros tenuissimus carries an ancient integrated fragment of an extant virus.</title>
        <authorList>
            <person name="Hongo Y."/>
            <person name="Kimura K."/>
            <person name="Takaki Y."/>
            <person name="Yoshida Y."/>
            <person name="Baba S."/>
            <person name="Kobayashi G."/>
            <person name="Nagasaki K."/>
            <person name="Hano T."/>
            <person name="Tomaru Y."/>
        </authorList>
    </citation>
    <scope>NUCLEOTIDE SEQUENCE [LARGE SCALE GENOMIC DNA]</scope>
    <source>
        <strain evidence="8 9">NIES-3715</strain>
    </source>
</reference>
<evidence type="ECO:0000256" key="3">
    <source>
        <dbReference type="ARBA" id="ARBA00022801"/>
    </source>
</evidence>
<sequence>MNLVITVDGSHGIYIGGKDDAKNKTALKQHGITHILNMTPEKDSSIQSGIPNYFEKKRLFTYKRVPVYDTSSTNLLDYAPMIVAFIASGLHYGSVLVHCQRGVSRSATAVLFYLMSRQGMKYDDALALVQRKRPCVNPIQSFRSQLVKYELQCKEKGLIKENQKDKKTDDNKVREGKTKKRKMMGPSIGPQKMVKCETNGSSESQPKKKSSTSKNGEELKSSKDNSDKRSIGPTLPPGFKRG</sequence>
<name>A0AAD3H2F7_9STRA</name>
<dbReference type="InterPro" id="IPR000387">
    <property type="entry name" value="Tyr_Pase_dom"/>
</dbReference>
<feature type="compositionally biased region" description="Basic and acidic residues" evidence="5">
    <location>
        <begin position="215"/>
        <end position="230"/>
    </location>
</feature>
<dbReference type="Gene3D" id="3.90.190.10">
    <property type="entry name" value="Protein tyrosine phosphatase superfamily"/>
    <property type="match status" value="1"/>
</dbReference>
<evidence type="ECO:0000313" key="9">
    <source>
        <dbReference type="Proteomes" id="UP001054902"/>
    </source>
</evidence>
<accession>A0AAD3H2F7</accession>
<dbReference type="InterPro" id="IPR016130">
    <property type="entry name" value="Tyr_Pase_AS"/>
</dbReference>
<comment type="similarity">
    <text evidence="1">Belongs to the protein-tyrosine phosphatase family. Non-receptor class dual specificity subfamily.</text>
</comment>
<evidence type="ECO:0000256" key="4">
    <source>
        <dbReference type="ARBA" id="ARBA00022912"/>
    </source>
</evidence>
<evidence type="ECO:0000256" key="2">
    <source>
        <dbReference type="ARBA" id="ARBA00013064"/>
    </source>
</evidence>
<comment type="caution">
    <text evidence="8">The sequence shown here is derived from an EMBL/GenBank/DDBJ whole genome shotgun (WGS) entry which is preliminary data.</text>
</comment>
<dbReference type="PANTHER" id="PTHR10159:SF521">
    <property type="entry name" value="LEUCINE RICH REPEAT AND PHOSPHATASE DOMAIN CONTAINING PROTEIN"/>
    <property type="match status" value="1"/>
</dbReference>
<dbReference type="Proteomes" id="UP001054902">
    <property type="component" value="Unassembled WGS sequence"/>
</dbReference>
<dbReference type="InterPro" id="IPR029021">
    <property type="entry name" value="Prot-tyrosine_phosphatase-like"/>
</dbReference>
<dbReference type="AlphaFoldDB" id="A0AAD3H2F7"/>
<dbReference type="InterPro" id="IPR020422">
    <property type="entry name" value="TYR_PHOSPHATASE_DUAL_dom"/>
</dbReference>
<keyword evidence="4" id="KW-0904">Protein phosphatase</keyword>
<feature type="compositionally biased region" description="Basic and acidic residues" evidence="5">
    <location>
        <begin position="162"/>
        <end position="176"/>
    </location>
</feature>
<dbReference type="GO" id="GO:0004725">
    <property type="term" value="F:protein tyrosine phosphatase activity"/>
    <property type="evidence" value="ECO:0007669"/>
    <property type="project" value="UniProtKB-EC"/>
</dbReference>
<dbReference type="PROSITE" id="PS50056">
    <property type="entry name" value="TYR_PHOSPHATASE_2"/>
    <property type="match status" value="1"/>
</dbReference>
<dbReference type="PROSITE" id="PS50054">
    <property type="entry name" value="TYR_PHOSPHATASE_DUAL"/>
    <property type="match status" value="1"/>
</dbReference>
<dbReference type="GO" id="GO:0043409">
    <property type="term" value="P:negative regulation of MAPK cascade"/>
    <property type="evidence" value="ECO:0007669"/>
    <property type="project" value="TreeGrafter"/>
</dbReference>
<dbReference type="EMBL" id="BLLK01000025">
    <property type="protein sequence ID" value="GFH47900.1"/>
    <property type="molecule type" value="Genomic_DNA"/>
</dbReference>
<keyword evidence="3" id="KW-0378">Hydrolase</keyword>
<feature type="region of interest" description="Disordered" evidence="5">
    <location>
        <begin position="162"/>
        <end position="242"/>
    </location>
</feature>
<keyword evidence="9" id="KW-1185">Reference proteome</keyword>
<dbReference type="EC" id="3.1.3.48" evidence="2"/>
<dbReference type="CDD" id="cd14498">
    <property type="entry name" value="DSP"/>
    <property type="match status" value="1"/>
</dbReference>
<dbReference type="InterPro" id="IPR000340">
    <property type="entry name" value="Dual-sp_phosphatase_cat-dom"/>
</dbReference>
<proteinExistence type="inferred from homology"/>
<dbReference type="PROSITE" id="PS00383">
    <property type="entry name" value="TYR_PHOSPHATASE_1"/>
    <property type="match status" value="1"/>
</dbReference>
<feature type="domain" description="Tyrosine-protein phosphatase" evidence="6">
    <location>
        <begin position="4"/>
        <end position="155"/>
    </location>
</feature>
<dbReference type="PANTHER" id="PTHR10159">
    <property type="entry name" value="DUAL SPECIFICITY PROTEIN PHOSPHATASE"/>
    <property type="match status" value="1"/>
</dbReference>
<feature type="domain" description="Tyrosine specific protein phosphatases" evidence="7">
    <location>
        <begin position="73"/>
        <end position="134"/>
    </location>
</feature>
<evidence type="ECO:0000259" key="6">
    <source>
        <dbReference type="PROSITE" id="PS50054"/>
    </source>
</evidence>
<protein>
    <recommendedName>
        <fullName evidence="2">protein-tyrosine-phosphatase</fullName>
        <ecNumber evidence="2">3.1.3.48</ecNumber>
    </recommendedName>
</protein>
<evidence type="ECO:0000313" key="8">
    <source>
        <dbReference type="EMBL" id="GFH47900.1"/>
    </source>
</evidence>
<gene>
    <name evidence="8" type="ORF">CTEN210_04376</name>
</gene>
<dbReference type="SMART" id="SM00195">
    <property type="entry name" value="DSPc"/>
    <property type="match status" value="1"/>
</dbReference>
<evidence type="ECO:0000256" key="1">
    <source>
        <dbReference type="ARBA" id="ARBA00008601"/>
    </source>
</evidence>
<dbReference type="GO" id="GO:0005737">
    <property type="term" value="C:cytoplasm"/>
    <property type="evidence" value="ECO:0007669"/>
    <property type="project" value="TreeGrafter"/>
</dbReference>
<evidence type="ECO:0000259" key="7">
    <source>
        <dbReference type="PROSITE" id="PS50056"/>
    </source>
</evidence>